<evidence type="ECO:0000313" key="1">
    <source>
        <dbReference type="EMBL" id="GAA3873280.1"/>
    </source>
</evidence>
<organism evidence="1 2">
    <name type="scientific">Leifsonia kafniensis</name>
    <dbReference type="NCBI Taxonomy" id="475957"/>
    <lineage>
        <taxon>Bacteria</taxon>
        <taxon>Bacillati</taxon>
        <taxon>Actinomycetota</taxon>
        <taxon>Actinomycetes</taxon>
        <taxon>Micrococcales</taxon>
        <taxon>Microbacteriaceae</taxon>
        <taxon>Leifsonia</taxon>
    </lineage>
</organism>
<dbReference type="EMBL" id="BAABCN010000002">
    <property type="protein sequence ID" value="GAA3873280.1"/>
    <property type="molecule type" value="Genomic_DNA"/>
</dbReference>
<sequence>MRSPWCTRRPLCGLGFELELTFVLEPELALALPPELPSVLAWFENSWPVRFRFTTTPTPHPQARIWLAS</sequence>
<protein>
    <submittedName>
        <fullName evidence="1">Uncharacterized protein</fullName>
    </submittedName>
</protein>
<accession>A0ABP7KEJ9</accession>
<evidence type="ECO:0000313" key="2">
    <source>
        <dbReference type="Proteomes" id="UP001501803"/>
    </source>
</evidence>
<keyword evidence="2" id="KW-1185">Reference proteome</keyword>
<name>A0ABP7KEJ9_9MICO</name>
<gene>
    <name evidence="1" type="ORF">GCM10022381_15330</name>
</gene>
<proteinExistence type="predicted"/>
<dbReference type="Proteomes" id="UP001501803">
    <property type="component" value="Unassembled WGS sequence"/>
</dbReference>
<reference evidence="2" key="1">
    <citation type="journal article" date="2019" name="Int. J. Syst. Evol. Microbiol.">
        <title>The Global Catalogue of Microorganisms (GCM) 10K type strain sequencing project: providing services to taxonomists for standard genome sequencing and annotation.</title>
        <authorList>
            <consortium name="The Broad Institute Genomics Platform"/>
            <consortium name="The Broad Institute Genome Sequencing Center for Infectious Disease"/>
            <person name="Wu L."/>
            <person name="Ma J."/>
        </authorList>
    </citation>
    <scope>NUCLEOTIDE SEQUENCE [LARGE SCALE GENOMIC DNA]</scope>
    <source>
        <strain evidence="2">JCM 17021</strain>
    </source>
</reference>
<comment type="caution">
    <text evidence="1">The sequence shown here is derived from an EMBL/GenBank/DDBJ whole genome shotgun (WGS) entry which is preliminary data.</text>
</comment>